<protein>
    <submittedName>
        <fullName evidence="1">Pif1p</fullName>
    </submittedName>
</protein>
<accession>A0A015I7X5</accession>
<gene>
    <name evidence="1" type="ORF">RirG_246100</name>
</gene>
<dbReference type="Gene3D" id="2.30.30.940">
    <property type="match status" value="1"/>
</dbReference>
<name>A0A015I7X5_RHIIW</name>
<proteinExistence type="predicted"/>
<reference evidence="1 2" key="1">
    <citation type="submission" date="2014-02" db="EMBL/GenBank/DDBJ databases">
        <title>Single nucleus genome sequencing reveals high similarity among nuclei of an endomycorrhizal fungus.</title>
        <authorList>
            <person name="Lin K."/>
            <person name="Geurts R."/>
            <person name="Zhang Z."/>
            <person name="Limpens E."/>
            <person name="Saunders D.G."/>
            <person name="Mu D."/>
            <person name="Pang E."/>
            <person name="Cao H."/>
            <person name="Cha H."/>
            <person name="Lin T."/>
            <person name="Zhou Q."/>
            <person name="Shang Y."/>
            <person name="Li Y."/>
            <person name="Ivanov S."/>
            <person name="Sharma T."/>
            <person name="Velzen R.V."/>
            <person name="Ruijter N.D."/>
            <person name="Aanen D.K."/>
            <person name="Win J."/>
            <person name="Kamoun S."/>
            <person name="Bisseling T."/>
            <person name="Huang S."/>
        </authorList>
    </citation>
    <scope>NUCLEOTIDE SEQUENCE [LARGE SCALE GENOMIC DNA]</scope>
    <source>
        <strain evidence="2">DAOM197198w</strain>
    </source>
</reference>
<dbReference type="PANTHER" id="PTHR47642">
    <property type="entry name" value="ATP-DEPENDENT DNA HELICASE"/>
    <property type="match status" value="1"/>
</dbReference>
<dbReference type="InterPro" id="IPR051055">
    <property type="entry name" value="PIF1_helicase"/>
</dbReference>
<comment type="caution">
    <text evidence="1">The sequence shown here is derived from an EMBL/GenBank/DDBJ whole genome shotgun (WGS) entry which is preliminary data.</text>
</comment>
<dbReference type="EMBL" id="JEMT01029043">
    <property type="protein sequence ID" value="EXX53207.1"/>
    <property type="molecule type" value="Genomic_DNA"/>
</dbReference>
<dbReference type="Proteomes" id="UP000022910">
    <property type="component" value="Unassembled WGS sequence"/>
</dbReference>
<dbReference type="Gene3D" id="3.40.50.300">
    <property type="entry name" value="P-loop containing nucleotide triphosphate hydrolases"/>
    <property type="match status" value="2"/>
</dbReference>
<evidence type="ECO:0000313" key="2">
    <source>
        <dbReference type="Proteomes" id="UP000022910"/>
    </source>
</evidence>
<dbReference type="SUPFAM" id="SSF52540">
    <property type="entry name" value="P-loop containing nucleoside triphosphate hydrolases"/>
    <property type="match status" value="1"/>
</dbReference>
<dbReference type="InterPro" id="IPR027417">
    <property type="entry name" value="P-loop_NTPase"/>
</dbReference>
<organism evidence="1 2">
    <name type="scientific">Rhizophagus irregularis (strain DAOM 197198w)</name>
    <name type="common">Glomus intraradices</name>
    <dbReference type="NCBI Taxonomy" id="1432141"/>
    <lineage>
        <taxon>Eukaryota</taxon>
        <taxon>Fungi</taxon>
        <taxon>Fungi incertae sedis</taxon>
        <taxon>Mucoromycota</taxon>
        <taxon>Glomeromycotina</taxon>
        <taxon>Glomeromycetes</taxon>
        <taxon>Glomerales</taxon>
        <taxon>Glomeraceae</taxon>
        <taxon>Rhizophagus</taxon>
    </lineage>
</organism>
<evidence type="ECO:0000313" key="1">
    <source>
        <dbReference type="EMBL" id="EXX53207.1"/>
    </source>
</evidence>
<dbReference type="STRING" id="1432141.A0A015I7X5"/>
<dbReference type="PANTHER" id="PTHR47642:SF5">
    <property type="entry name" value="ATP-DEPENDENT DNA HELICASE"/>
    <property type="match status" value="1"/>
</dbReference>
<keyword evidence="2" id="KW-1185">Reference proteome</keyword>
<dbReference type="HOGENOM" id="CLU_001613_3_1_1"/>
<sequence length="299" mass="33896">MVSATLFSFISDMFSIIQQQTIAFGGLNVIIVGDLAQLPPVTGSPVYKSSEWKLFYPLFLKELQRQNQDMQYYNALQEIRFGNISITTWTILYEKENNFDHNKPLNTILNITNIVGYNQTANRINNIICNMLPVNEDKFLISSAIDYIDNQQYNPDDTQKLFKKKTNLSSHLCLQQGARVMYLKNNLIDQNIYNGTIGVITDLDLQNLEVRIAFSVKGGIIDIGIKKETATFMINNGKPSSRCQFPLQNAFALTVHKTQGLTLPEVSVTSLHPSTFITDKSMIEEYKRLEQKAAVPLPL</sequence>
<dbReference type="AlphaFoldDB" id="A0A015I7X5"/>